<gene>
    <name evidence="2" type="ORF">COO91_07933</name>
</gene>
<sequence length="45" mass="5035">MPAAGYAYALSLKVVLMPKSGCSKYEFILGNRFFIALFLSYLLLN</sequence>
<dbReference type="KEGG" id="nfl:COO91_07933"/>
<feature type="transmembrane region" description="Helical" evidence="1">
    <location>
        <begin position="27"/>
        <end position="44"/>
    </location>
</feature>
<protein>
    <submittedName>
        <fullName evidence="2">Uncharacterized protein</fullName>
    </submittedName>
</protein>
<dbReference type="Proteomes" id="UP000232003">
    <property type="component" value="Chromosome"/>
</dbReference>
<proteinExistence type="predicted"/>
<evidence type="ECO:0000313" key="3">
    <source>
        <dbReference type="Proteomes" id="UP000232003"/>
    </source>
</evidence>
<reference evidence="2 3" key="1">
    <citation type="submission" date="2017-11" db="EMBL/GenBank/DDBJ databases">
        <title>Complete genome of a free-living desiccation-tolerant cyanobacterium and its photosynthetic adaptation to extreme terrestrial habitat.</title>
        <authorList>
            <person name="Shang J."/>
        </authorList>
    </citation>
    <scope>NUCLEOTIDE SEQUENCE [LARGE SCALE GENOMIC DNA]</scope>
    <source>
        <strain evidence="2 3">CCNUN1</strain>
    </source>
</reference>
<dbReference type="AlphaFoldDB" id="A0A2K8T2F3"/>
<organism evidence="2 3">
    <name type="scientific">Nostoc flagelliforme CCNUN1</name>
    <dbReference type="NCBI Taxonomy" id="2038116"/>
    <lineage>
        <taxon>Bacteria</taxon>
        <taxon>Bacillati</taxon>
        <taxon>Cyanobacteriota</taxon>
        <taxon>Cyanophyceae</taxon>
        <taxon>Nostocales</taxon>
        <taxon>Nostocaceae</taxon>
        <taxon>Nostoc</taxon>
    </lineage>
</organism>
<keyword evidence="1" id="KW-0472">Membrane</keyword>
<evidence type="ECO:0000256" key="1">
    <source>
        <dbReference type="SAM" id="Phobius"/>
    </source>
</evidence>
<keyword evidence="3" id="KW-1185">Reference proteome</keyword>
<evidence type="ECO:0000313" key="2">
    <source>
        <dbReference type="EMBL" id="AUB41851.1"/>
    </source>
</evidence>
<keyword evidence="1" id="KW-1133">Transmembrane helix</keyword>
<accession>A0A2K8T2F3</accession>
<name>A0A2K8T2F3_9NOSO</name>
<dbReference type="EMBL" id="CP024785">
    <property type="protein sequence ID" value="AUB41851.1"/>
    <property type="molecule type" value="Genomic_DNA"/>
</dbReference>
<keyword evidence="1" id="KW-0812">Transmembrane</keyword>